<evidence type="ECO:0000256" key="1">
    <source>
        <dbReference type="ARBA" id="ARBA00022801"/>
    </source>
</evidence>
<dbReference type="STRING" id="1036611.A0A1L9Q324"/>
<dbReference type="AlphaFoldDB" id="A0A1L9Q324"/>
<dbReference type="PANTHER" id="PTHR43794:SF11">
    <property type="entry name" value="AMIDOHYDROLASE-RELATED DOMAIN-CONTAINING PROTEIN"/>
    <property type="match status" value="1"/>
</dbReference>
<sequence>MASTLLQQGTVLAHQDGHVIVLKEHDVLIQGNRITQIGQNLSCPGTEGTVIPCTDKIICPGFIDTHHHLWQTQLKGRLGDLGFMDYMVAGNIQSFNYTPDDIFWGQLGGCLESINSGVTTVVDHAHMSYSPEHVSEGIRASASSGLRSIFCYTPIWRIKTWTSTVDYDDDLLPQWWYTTLETLAGSAPFGSGRVQMGLAFDSFKLPKETIKSLWDKCRSLGLKLFTTHFVANYMTNSVNLLSEYGLLDKDVLFSHVNGIAKPDAQTLVQHGAYFSTTPETELQMGLGDIVAFRPDVKSNASIGIDCHANNSGDILTQLRLSMQHARGVENREAMEAGKYPSVGIKLEEVFNLGTIQGAKAVNMEDRIGSIEVGKLADLVIFDATSPNMACAAEENPVAAVLLHANAGDIETVIIDGIVRKQDGGLLDVQVLDSLNGQITESLSWTAVTKNLLTSRQKILGRGGKQDFQAGMQFLYKTFG</sequence>
<evidence type="ECO:0000313" key="4">
    <source>
        <dbReference type="Proteomes" id="UP000184073"/>
    </source>
</evidence>
<gene>
    <name evidence="3" type="ORF">ASPVEDRAFT_47351</name>
</gene>
<dbReference type="OrthoDB" id="194468at2759"/>
<accession>A0A1L9Q324</accession>
<keyword evidence="4" id="KW-1185">Reference proteome</keyword>
<dbReference type="Pfam" id="PF01979">
    <property type="entry name" value="Amidohydro_1"/>
    <property type="match status" value="1"/>
</dbReference>
<proteinExistence type="predicted"/>
<dbReference type="Gene3D" id="3.20.20.140">
    <property type="entry name" value="Metal-dependent hydrolases"/>
    <property type="match status" value="1"/>
</dbReference>
<dbReference type="GO" id="GO:0016810">
    <property type="term" value="F:hydrolase activity, acting on carbon-nitrogen (but not peptide) bonds"/>
    <property type="evidence" value="ECO:0007669"/>
    <property type="project" value="InterPro"/>
</dbReference>
<evidence type="ECO:0000259" key="2">
    <source>
        <dbReference type="Pfam" id="PF01979"/>
    </source>
</evidence>
<dbReference type="Gene3D" id="2.30.40.10">
    <property type="entry name" value="Urease, subunit C, domain 1"/>
    <property type="match status" value="1"/>
</dbReference>
<evidence type="ECO:0000313" key="3">
    <source>
        <dbReference type="EMBL" id="OJJ08147.1"/>
    </source>
</evidence>
<organism evidence="3 4">
    <name type="scientific">Aspergillus versicolor CBS 583.65</name>
    <dbReference type="NCBI Taxonomy" id="1036611"/>
    <lineage>
        <taxon>Eukaryota</taxon>
        <taxon>Fungi</taxon>
        <taxon>Dikarya</taxon>
        <taxon>Ascomycota</taxon>
        <taxon>Pezizomycotina</taxon>
        <taxon>Eurotiomycetes</taxon>
        <taxon>Eurotiomycetidae</taxon>
        <taxon>Eurotiales</taxon>
        <taxon>Aspergillaceae</taxon>
        <taxon>Aspergillus</taxon>
        <taxon>Aspergillus subgen. Nidulantes</taxon>
    </lineage>
</organism>
<dbReference type="VEuPathDB" id="FungiDB:ASPVEDRAFT_47351"/>
<protein>
    <recommendedName>
        <fullName evidence="2">Amidohydrolase-related domain-containing protein</fullName>
    </recommendedName>
</protein>
<dbReference type="SUPFAM" id="SSF51338">
    <property type="entry name" value="Composite domain of metallo-dependent hydrolases"/>
    <property type="match status" value="2"/>
</dbReference>
<reference evidence="4" key="1">
    <citation type="journal article" date="2017" name="Genome Biol.">
        <title>Comparative genomics reveals high biological diversity and specific adaptations in the industrially and medically important fungal genus Aspergillus.</title>
        <authorList>
            <person name="de Vries R.P."/>
            <person name="Riley R."/>
            <person name="Wiebenga A."/>
            <person name="Aguilar-Osorio G."/>
            <person name="Amillis S."/>
            <person name="Uchima C.A."/>
            <person name="Anderluh G."/>
            <person name="Asadollahi M."/>
            <person name="Askin M."/>
            <person name="Barry K."/>
            <person name="Battaglia E."/>
            <person name="Bayram O."/>
            <person name="Benocci T."/>
            <person name="Braus-Stromeyer S.A."/>
            <person name="Caldana C."/>
            <person name="Canovas D."/>
            <person name="Cerqueira G.C."/>
            <person name="Chen F."/>
            <person name="Chen W."/>
            <person name="Choi C."/>
            <person name="Clum A."/>
            <person name="Dos Santos R.A."/>
            <person name="Damasio A.R."/>
            <person name="Diallinas G."/>
            <person name="Emri T."/>
            <person name="Fekete E."/>
            <person name="Flipphi M."/>
            <person name="Freyberg S."/>
            <person name="Gallo A."/>
            <person name="Gournas C."/>
            <person name="Habgood R."/>
            <person name="Hainaut M."/>
            <person name="Harispe M.L."/>
            <person name="Henrissat B."/>
            <person name="Hilden K.S."/>
            <person name="Hope R."/>
            <person name="Hossain A."/>
            <person name="Karabika E."/>
            <person name="Karaffa L."/>
            <person name="Karanyi Z."/>
            <person name="Krasevec N."/>
            <person name="Kuo A."/>
            <person name="Kusch H."/>
            <person name="LaButti K."/>
            <person name="Lagendijk E.L."/>
            <person name="Lapidus A."/>
            <person name="Levasseur A."/>
            <person name="Lindquist E."/>
            <person name="Lipzen A."/>
            <person name="Logrieco A.F."/>
            <person name="MacCabe A."/>
            <person name="Maekelae M.R."/>
            <person name="Malavazi I."/>
            <person name="Melin P."/>
            <person name="Meyer V."/>
            <person name="Mielnichuk N."/>
            <person name="Miskei M."/>
            <person name="Molnar A.P."/>
            <person name="Mule G."/>
            <person name="Ngan C.Y."/>
            <person name="Orejas M."/>
            <person name="Orosz E."/>
            <person name="Ouedraogo J.P."/>
            <person name="Overkamp K.M."/>
            <person name="Park H.-S."/>
            <person name="Perrone G."/>
            <person name="Piumi F."/>
            <person name="Punt P.J."/>
            <person name="Ram A.F."/>
            <person name="Ramon A."/>
            <person name="Rauscher S."/>
            <person name="Record E."/>
            <person name="Riano-Pachon D.M."/>
            <person name="Robert V."/>
            <person name="Roehrig J."/>
            <person name="Ruller R."/>
            <person name="Salamov A."/>
            <person name="Salih N.S."/>
            <person name="Samson R.A."/>
            <person name="Sandor E."/>
            <person name="Sanguinetti M."/>
            <person name="Schuetze T."/>
            <person name="Sepcic K."/>
            <person name="Shelest E."/>
            <person name="Sherlock G."/>
            <person name="Sophianopoulou V."/>
            <person name="Squina F.M."/>
            <person name="Sun H."/>
            <person name="Susca A."/>
            <person name="Todd R.B."/>
            <person name="Tsang A."/>
            <person name="Unkles S.E."/>
            <person name="van de Wiele N."/>
            <person name="van Rossen-Uffink D."/>
            <person name="Oliveira J.V."/>
            <person name="Vesth T.C."/>
            <person name="Visser J."/>
            <person name="Yu J.-H."/>
            <person name="Zhou M."/>
            <person name="Andersen M.R."/>
            <person name="Archer D.B."/>
            <person name="Baker S.E."/>
            <person name="Benoit I."/>
            <person name="Brakhage A.A."/>
            <person name="Braus G.H."/>
            <person name="Fischer R."/>
            <person name="Frisvad J.C."/>
            <person name="Goldman G.H."/>
            <person name="Houbraken J."/>
            <person name="Oakley B."/>
            <person name="Pocsi I."/>
            <person name="Scazzocchio C."/>
            <person name="Seiboth B."/>
            <person name="vanKuyk P.A."/>
            <person name="Wortman J."/>
            <person name="Dyer P.S."/>
            <person name="Grigoriev I.V."/>
        </authorList>
    </citation>
    <scope>NUCLEOTIDE SEQUENCE [LARGE SCALE GENOMIC DNA]</scope>
    <source>
        <strain evidence="4">CBS 583.65</strain>
    </source>
</reference>
<dbReference type="InterPro" id="IPR032466">
    <property type="entry name" value="Metal_Hydrolase"/>
</dbReference>
<dbReference type="Proteomes" id="UP000184073">
    <property type="component" value="Unassembled WGS sequence"/>
</dbReference>
<dbReference type="GeneID" id="63729273"/>
<dbReference type="SUPFAM" id="SSF51556">
    <property type="entry name" value="Metallo-dependent hydrolases"/>
    <property type="match status" value="1"/>
</dbReference>
<dbReference type="RefSeq" id="XP_040673909.1">
    <property type="nucleotide sequence ID" value="XM_040813762.1"/>
</dbReference>
<dbReference type="InterPro" id="IPR050287">
    <property type="entry name" value="MTA/SAH_deaminase"/>
</dbReference>
<keyword evidence="1" id="KW-0378">Hydrolase</keyword>
<name>A0A1L9Q324_ASPVE</name>
<feature type="domain" description="Amidohydrolase-related" evidence="2">
    <location>
        <begin position="57"/>
        <end position="417"/>
    </location>
</feature>
<dbReference type="EMBL" id="KV878139">
    <property type="protein sequence ID" value="OJJ08147.1"/>
    <property type="molecule type" value="Genomic_DNA"/>
</dbReference>
<dbReference type="PANTHER" id="PTHR43794">
    <property type="entry name" value="AMINOHYDROLASE SSNA-RELATED"/>
    <property type="match status" value="1"/>
</dbReference>
<dbReference type="InterPro" id="IPR011059">
    <property type="entry name" value="Metal-dep_hydrolase_composite"/>
</dbReference>
<dbReference type="InterPro" id="IPR006680">
    <property type="entry name" value="Amidohydro-rel"/>
</dbReference>